<dbReference type="AlphaFoldDB" id="A0A9D1Z8M1"/>
<dbReference type="Pfam" id="PF13320">
    <property type="entry name" value="GH123_cat"/>
    <property type="match status" value="1"/>
</dbReference>
<evidence type="ECO:0000313" key="4">
    <source>
        <dbReference type="Proteomes" id="UP000824135"/>
    </source>
</evidence>
<organism evidence="3 4">
    <name type="scientific">Candidatus Borkfalkia excrementavium</name>
    <dbReference type="NCBI Taxonomy" id="2838505"/>
    <lineage>
        <taxon>Bacteria</taxon>
        <taxon>Bacillati</taxon>
        <taxon>Bacillota</taxon>
        <taxon>Clostridia</taxon>
        <taxon>Christensenellales</taxon>
        <taxon>Christensenellaceae</taxon>
        <taxon>Candidatus Borkfalkia</taxon>
    </lineage>
</organism>
<dbReference type="PROSITE" id="PS51257">
    <property type="entry name" value="PROKAR_LIPOPROTEIN"/>
    <property type="match status" value="1"/>
</dbReference>
<protein>
    <submittedName>
        <fullName evidence="3">DUF4091 domain-containing protein</fullName>
    </submittedName>
</protein>
<proteinExistence type="predicted"/>
<evidence type="ECO:0000256" key="1">
    <source>
        <dbReference type="SAM" id="SignalP"/>
    </source>
</evidence>
<accession>A0A9D1Z8M1</accession>
<dbReference type="InterPro" id="IPR025150">
    <property type="entry name" value="GH123_cat"/>
</dbReference>
<reference evidence="3" key="2">
    <citation type="submission" date="2021-04" db="EMBL/GenBank/DDBJ databases">
        <authorList>
            <person name="Gilroy R."/>
        </authorList>
    </citation>
    <scope>NUCLEOTIDE SEQUENCE</scope>
    <source>
        <strain evidence="3">CHK199-9574</strain>
    </source>
</reference>
<feature type="domain" description="Glycoside hydrolase 123 catalytic" evidence="2">
    <location>
        <begin position="367"/>
        <end position="530"/>
    </location>
</feature>
<evidence type="ECO:0000313" key="3">
    <source>
        <dbReference type="EMBL" id="HIY78716.1"/>
    </source>
</evidence>
<evidence type="ECO:0000259" key="2">
    <source>
        <dbReference type="Pfam" id="PF13320"/>
    </source>
</evidence>
<comment type="caution">
    <text evidence="3">The sequence shown here is derived from an EMBL/GenBank/DDBJ whole genome shotgun (WGS) entry which is preliminary data.</text>
</comment>
<dbReference type="EMBL" id="DXCO01000040">
    <property type="protein sequence ID" value="HIY78716.1"/>
    <property type="molecule type" value="Genomic_DNA"/>
</dbReference>
<feature type="chain" id="PRO_5038832513" evidence="1">
    <location>
        <begin position="20"/>
        <end position="831"/>
    </location>
</feature>
<dbReference type="Proteomes" id="UP000824135">
    <property type="component" value="Unassembled WGS sequence"/>
</dbReference>
<gene>
    <name evidence="3" type="ORF">H9728_06690</name>
</gene>
<reference evidence="3" key="1">
    <citation type="journal article" date="2021" name="PeerJ">
        <title>Extensive microbial diversity within the chicken gut microbiome revealed by metagenomics and culture.</title>
        <authorList>
            <person name="Gilroy R."/>
            <person name="Ravi A."/>
            <person name="Getino M."/>
            <person name="Pursley I."/>
            <person name="Horton D.L."/>
            <person name="Alikhan N.F."/>
            <person name="Baker D."/>
            <person name="Gharbi K."/>
            <person name="Hall N."/>
            <person name="Watson M."/>
            <person name="Adriaenssens E.M."/>
            <person name="Foster-Nyarko E."/>
            <person name="Jarju S."/>
            <person name="Secka A."/>
            <person name="Antonio M."/>
            <person name="Oren A."/>
            <person name="Chaudhuri R.R."/>
            <person name="La Ragione R."/>
            <person name="Hildebrand F."/>
            <person name="Pallen M.J."/>
        </authorList>
    </citation>
    <scope>NUCLEOTIDE SEQUENCE</scope>
    <source>
        <strain evidence="3">CHK199-9574</strain>
    </source>
</reference>
<keyword evidence="1" id="KW-0732">Signal</keyword>
<name>A0A9D1Z8M1_9FIRM</name>
<feature type="signal peptide" evidence="1">
    <location>
        <begin position="1"/>
        <end position="19"/>
    </location>
</feature>
<sequence length="831" mass="91102">MKKILSVILAMGLAAGVLAACDSGSGGASGGTASGGLADAEVWGAPATEKVLQDVHGIYDSFKTEARINVTAAKGEYESQHIIITADEKDLVYDVQISALASADGKSFPVSNIDVFHEKYIEVRSNFEGNGMPVGMYPDALLPFETAKEYGENVVKAGENQGIYFRFNVDIEQEAGTYTGSFRLSIGGESMNIPVTLTVADLEVSETNHAKSIFLNQWSFYKGELDSSQAMLNKYTEALFEYRLNPDVIVTDTNHKDEDIEYYTELAYQYMQNPRCANITIPYETTNVDGQQCIDPVIFDKYLTAFAEKSFETGFNMLEKSVCYIGLIDEPDINGLLDRTAVVTRVYDEQIKETADRLEADNSITASNKAEVIASLRDVRNVVTCAYSDAYAPYVETWCPQYQHYDSEAQRANYADQEEKWWYGCISPRAPYPTYHMEDTLLSARALGWMMAEYDVVGNLFWATDIYAAYNGSKYEEIEDYYGGSASRFPNVNGDGYLFYPGKQYGIDGPVGSLRLEAIRDGLEEYELLYAMKQTYGDVSDRISADDSSLAFTADRMMESLTELVYDGTRVSTTSANFQSSRDALLQLATLSQSEAEFCVIDYGDDGYGTKNYRFYAADGAVVKNNGTEIASSQNVEGGKIYTLDIPLENAQNMLSISVEVGGNTYYYEQNLGGKVSANLADSTTASEFTGSGVTPVYSLVDASSVDSALTGKFVKLDVPSAASDVAQSFSVSGSLLTGIDETASSVIFHIYYDGEDAPAFMIAAKHENQRVLVEMANVTLQKGMNTISVSLTSKSWGTLGAIEYVNFYLGGVTGEPARIIYIADTVVYAK</sequence>